<evidence type="ECO:0000256" key="4">
    <source>
        <dbReference type="SAM" id="SignalP"/>
    </source>
</evidence>
<gene>
    <name evidence="5" type="ORF">ETQ85_03710</name>
</gene>
<comment type="caution">
    <text evidence="5">The sequence shown here is derived from an EMBL/GenBank/DDBJ whole genome shotgun (WGS) entry which is preliminary data.</text>
</comment>
<dbReference type="Pfam" id="PF03480">
    <property type="entry name" value="DctP"/>
    <property type="match status" value="1"/>
</dbReference>
<dbReference type="OrthoDB" id="9794826at2"/>
<evidence type="ECO:0000256" key="3">
    <source>
        <dbReference type="ARBA" id="ARBA00022729"/>
    </source>
</evidence>
<feature type="chain" id="PRO_5025404782" description="C4-dicarboxylate ABC transporter substrate-binding protein" evidence="4">
    <location>
        <begin position="30"/>
        <end position="141"/>
    </location>
</feature>
<organism evidence="5 6">
    <name type="scientific">Zoogloea oleivorans</name>
    <dbReference type="NCBI Taxonomy" id="1552750"/>
    <lineage>
        <taxon>Bacteria</taxon>
        <taxon>Pseudomonadati</taxon>
        <taxon>Pseudomonadota</taxon>
        <taxon>Betaproteobacteria</taxon>
        <taxon>Rhodocyclales</taxon>
        <taxon>Zoogloeaceae</taxon>
        <taxon>Zoogloea</taxon>
    </lineage>
</organism>
<dbReference type="Proteomes" id="UP000389128">
    <property type="component" value="Unassembled WGS sequence"/>
</dbReference>
<keyword evidence="2" id="KW-0813">Transport</keyword>
<dbReference type="Gene3D" id="3.40.190.170">
    <property type="entry name" value="Bacterial extracellular solute-binding protein, family 7"/>
    <property type="match status" value="1"/>
</dbReference>
<dbReference type="NCBIfam" id="NF037995">
    <property type="entry name" value="TRAP_S1"/>
    <property type="match status" value="1"/>
</dbReference>
<reference evidence="5 6" key="1">
    <citation type="submission" date="2019-01" db="EMBL/GenBank/DDBJ databases">
        <title>Zoogloea oleivorans genome sequencing and assembly.</title>
        <authorList>
            <person name="Tancsics A."/>
            <person name="Farkas M."/>
            <person name="Kriszt B."/>
            <person name="Maroti G."/>
            <person name="Horvath B."/>
        </authorList>
    </citation>
    <scope>NUCLEOTIDE SEQUENCE [LARGE SCALE GENOMIC DNA]</scope>
    <source>
        <strain evidence="5 6">Buc</strain>
    </source>
</reference>
<dbReference type="PANTHER" id="PTHR33376">
    <property type="match status" value="1"/>
</dbReference>
<evidence type="ECO:0000256" key="1">
    <source>
        <dbReference type="ARBA" id="ARBA00009023"/>
    </source>
</evidence>
<dbReference type="InterPro" id="IPR038404">
    <property type="entry name" value="TRAP_DctP_sf"/>
</dbReference>
<keyword evidence="6" id="KW-1185">Reference proteome</keyword>
<protein>
    <recommendedName>
        <fullName evidence="7">C4-dicarboxylate ABC transporter substrate-binding protein</fullName>
    </recommendedName>
</protein>
<sequence length="141" mass="15106">MMKLDHFRKRFTSLLSVALLSALALPAAAAEIQDRNFKVAIAVNAGTAHYDGGVKFCELLDKKSGGKMRAKMYGGGALGKDTAVVSSMQGGIIDMAIMNANLLTGLVKDYGVLDFPFAFANEKIAYKVLDGEWGTKLSNKL</sequence>
<dbReference type="EMBL" id="SDKK01000003">
    <property type="protein sequence ID" value="TYC61175.1"/>
    <property type="molecule type" value="Genomic_DNA"/>
</dbReference>
<evidence type="ECO:0000313" key="6">
    <source>
        <dbReference type="Proteomes" id="UP000389128"/>
    </source>
</evidence>
<keyword evidence="3 4" id="KW-0732">Signal</keyword>
<evidence type="ECO:0008006" key="7">
    <source>
        <dbReference type="Google" id="ProtNLM"/>
    </source>
</evidence>
<comment type="similarity">
    <text evidence="1">Belongs to the bacterial solute-binding protein 7 family.</text>
</comment>
<name>A0A6C2D6F5_9RHOO</name>
<evidence type="ECO:0000313" key="5">
    <source>
        <dbReference type="EMBL" id="TYC61175.1"/>
    </source>
</evidence>
<accession>A0A6C2D6F5</accession>
<feature type="signal peptide" evidence="4">
    <location>
        <begin position="1"/>
        <end position="29"/>
    </location>
</feature>
<evidence type="ECO:0000256" key="2">
    <source>
        <dbReference type="ARBA" id="ARBA00022448"/>
    </source>
</evidence>
<dbReference type="AlphaFoldDB" id="A0A6C2D6F5"/>
<proteinExistence type="inferred from homology"/>
<dbReference type="InterPro" id="IPR018389">
    <property type="entry name" value="DctP_fam"/>
</dbReference>
<dbReference type="PANTHER" id="PTHR33376:SF7">
    <property type="entry name" value="C4-DICARBOXYLATE-BINDING PROTEIN DCTB"/>
    <property type="match status" value="1"/>
</dbReference>
<dbReference type="GO" id="GO:0055085">
    <property type="term" value="P:transmembrane transport"/>
    <property type="evidence" value="ECO:0007669"/>
    <property type="project" value="InterPro"/>
</dbReference>